<evidence type="ECO:0000256" key="1">
    <source>
        <dbReference type="SAM" id="MobiDB-lite"/>
    </source>
</evidence>
<dbReference type="InterPro" id="IPR008984">
    <property type="entry name" value="SMAD_FHA_dom_sf"/>
</dbReference>
<name>A0A5C5X882_9PLAN</name>
<dbReference type="AlphaFoldDB" id="A0A5C5X882"/>
<dbReference type="PANTHER" id="PTHR23308">
    <property type="entry name" value="NUCLEAR INHIBITOR OF PROTEIN PHOSPHATASE-1"/>
    <property type="match status" value="1"/>
</dbReference>
<evidence type="ECO:0000313" key="4">
    <source>
        <dbReference type="Proteomes" id="UP000316095"/>
    </source>
</evidence>
<dbReference type="SMART" id="SM00240">
    <property type="entry name" value="FHA"/>
    <property type="match status" value="1"/>
</dbReference>
<proteinExistence type="predicted"/>
<feature type="domain" description="FHA" evidence="2">
    <location>
        <begin position="24"/>
        <end position="73"/>
    </location>
</feature>
<dbReference type="SUPFAM" id="SSF49879">
    <property type="entry name" value="SMAD/FHA domain"/>
    <property type="match status" value="1"/>
</dbReference>
<protein>
    <submittedName>
        <fullName evidence="3">Oxoglutarate dehydrogenase inhibitor</fullName>
    </submittedName>
</protein>
<feature type="compositionally biased region" description="Low complexity" evidence="1">
    <location>
        <begin position="106"/>
        <end position="120"/>
    </location>
</feature>
<gene>
    <name evidence="3" type="primary">odhI_1</name>
    <name evidence="3" type="ORF">Pan54_00580</name>
</gene>
<dbReference type="InterPro" id="IPR000253">
    <property type="entry name" value="FHA_dom"/>
</dbReference>
<sequence>MKVSFLILTGKHQGKTLTLPADVVIVGRDPQAHIRVNSTEVSRHHCEIHVRGTDVIVKDLGSRNGTFINGEAIFGEVPIHPGDTLHVGSMVFELAGKKKPVPQNTPGVRKPPGARAAAKAPSEDELIDWLAEDEPTLDADTTIISNADASKMGLGGKPNGDDHTSLESPVLVPRSTSINVKPIEENSPSGEAADIIKKYWANKS</sequence>
<feature type="region of interest" description="Disordered" evidence="1">
    <location>
        <begin position="151"/>
        <end position="173"/>
    </location>
</feature>
<dbReference type="EMBL" id="SJPG01000001">
    <property type="protein sequence ID" value="TWT59357.1"/>
    <property type="molecule type" value="Genomic_DNA"/>
</dbReference>
<feature type="region of interest" description="Disordered" evidence="1">
    <location>
        <begin position="101"/>
        <end position="122"/>
    </location>
</feature>
<evidence type="ECO:0000313" key="3">
    <source>
        <dbReference type="EMBL" id="TWT59357.1"/>
    </source>
</evidence>
<dbReference type="Pfam" id="PF00498">
    <property type="entry name" value="FHA"/>
    <property type="match status" value="1"/>
</dbReference>
<dbReference type="Proteomes" id="UP000316095">
    <property type="component" value="Unassembled WGS sequence"/>
</dbReference>
<keyword evidence="4" id="KW-1185">Reference proteome</keyword>
<dbReference type="RefSeq" id="WP_146501509.1">
    <property type="nucleotide sequence ID" value="NZ_SJPG01000001.1"/>
</dbReference>
<dbReference type="OrthoDB" id="249606at2"/>
<dbReference type="InterPro" id="IPR050923">
    <property type="entry name" value="Cell_Proc_Reg/RNA_Proc"/>
</dbReference>
<dbReference type="CDD" id="cd00060">
    <property type="entry name" value="FHA"/>
    <property type="match status" value="1"/>
</dbReference>
<dbReference type="PROSITE" id="PS50006">
    <property type="entry name" value="FHA_DOMAIN"/>
    <property type="match status" value="1"/>
</dbReference>
<reference evidence="3 4" key="1">
    <citation type="submission" date="2019-02" db="EMBL/GenBank/DDBJ databases">
        <title>Deep-cultivation of Planctomycetes and their phenomic and genomic characterization uncovers novel biology.</title>
        <authorList>
            <person name="Wiegand S."/>
            <person name="Jogler M."/>
            <person name="Boedeker C."/>
            <person name="Pinto D."/>
            <person name="Vollmers J."/>
            <person name="Rivas-Marin E."/>
            <person name="Kohn T."/>
            <person name="Peeters S.H."/>
            <person name="Heuer A."/>
            <person name="Rast P."/>
            <person name="Oberbeckmann S."/>
            <person name="Bunk B."/>
            <person name="Jeske O."/>
            <person name="Meyerdierks A."/>
            <person name="Storesund J.E."/>
            <person name="Kallscheuer N."/>
            <person name="Luecker S."/>
            <person name="Lage O.M."/>
            <person name="Pohl T."/>
            <person name="Merkel B.J."/>
            <person name="Hornburger P."/>
            <person name="Mueller R.-W."/>
            <person name="Bruemmer F."/>
            <person name="Labrenz M."/>
            <person name="Spormann A.M."/>
            <person name="Op Den Camp H."/>
            <person name="Overmann J."/>
            <person name="Amann R."/>
            <person name="Jetten M.S.M."/>
            <person name="Mascher T."/>
            <person name="Medema M.H."/>
            <person name="Devos D.P."/>
            <person name="Kaster A.-K."/>
            <person name="Ovreas L."/>
            <person name="Rohde M."/>
            <person name="Galperin M.Y."/>
            <person name="Jogler C."/>
        </authorList>
    </citation>
    <scope>NUCLEOTIDE SEQUENCE [LARGE SCALE GENOMIC DNA]</scope>
    <source>
        <strain evidence="3 4">Pan54</strain>
    </source>
</reference>
<evidence type="ECO:0000259" key="2">
    <source>
        <dbReference type="PROSITE" id="PS50006"/>
    </source>
</evidence>
<organism evidence="3 4">
    <name type="scientific">Rubinisphaera italica</name>
    <dbReference type="NCBI Taxonomy" id="2527969"/>
    <lineage>
        <taxon>Bacteria</taxon>
        <taxon>Pseudomonadati</taxon>
        <taxon>Planctomycetota</taxon>
        <taxon>Planctomycetia</taxon>
        <taxon>Planctomycetales</taxon>
        <taxon>Planctomycetaceae</taxon>
        <taxon>Rubinisphaera</taxon>
    </lineage>
</organism>
<comment type="caution">
    <text evidence="3">The sequence shown here is derived from an EMBL/GenBank/DDBJ whole genome shotgun (WGS) entry which is preliminary data.</text>
</comment>
<accession>A0A5C5X882</accession>
<dbReference type="Gene3D" id="2.60.200.20">
    <property type="match status" value="1"/>
</dbReference>